<dbReference type="EC" id="2.5.1.17" evidence="4"/>
<feature type="region of interest" description="Disordered" evidence="5">
    <location>
        <begin position="1"/>
        <end position="26"/>
    </location>
</feature>
<dbReference type="GO" id="GO:0008817">
    <property type="term" value="F:corrinoid adenosyltransferase activity"/>
    <property type="evidence" value="ECO:0007669"/>
    <property type="project" value="UniProtKB-EC"/>
</dbReference>
<dbReference type="Proteomes" id="UP000669605">
    <property type="component" value="Unassembled WGS sequence"/>
</dbReference>
<dbReference type="RefSeq" id="WP_169115888.1">
    <property type="nucleotide sequence ID" value="NZ_JAAAUB010000007.1"/>
</dbReference>
<evidence type="ECO:0000313" key="8">
    <source>
        <dbReference type="Proteomes" id="UP000669605"/>
    </source>
</evidence>
<comment type="catalytic activity">
    <reaction evidence="4">
        <text>2 cob(II)yrinate a,c diamide + reduced [electron-transfer flavoprotein] + 2 ATP = 2 adenosylcob(III)yrinate a,c-diamide + 2 triphosphate + oxidized [electron-transfer flavoprotein] + 3 H(+)</text>
        <dbReference type="Rhea" id="RHEA:11528"/>
        <dbReference type="Rhea" id="RHEA-COMP:10685"/>
        <dbReference type="Rhea" id="RHEA-COMP:10686"/>
        <dbReference type="ChEBI" id="CHEBI:15378"/>
        <dbReference type="ChEBI" id="CHEBI:18036"/>
        <dbReference type="ChEBI" id="CHEBI:30616"/>
        <dbReference type="ChEBI" id="CHEBI:57692"/>
        <dbReference type="ChEBI" id="CHEBI:58307"/>
        <dbReference type="ChEBI" id="CHEBI:58503"/>
        <dbReference type="ChEBI" id="CHEBI:58537"/>
        <dbReference type="EC" id="2.5.1.17"/>
    </reaction>
</comment>
<dbReference type="SUPFAM" id="SSF89028">
    <property type="entry name" value="Cobalamin adenosyltransferase-like"/>
    <property type="match status" value="1"/>
</dbReference>
<keyword evidence="3 4" id="KW-0067">ATP-binding</keyword>
<comment type="pathway">
    <text evidence="4">Cofactor biosynthesis; adenosylcobalamin biosynthesis; adenosylcobalamin from cob(II)yrinate a,c-diamide: step 2/7.</text>
</comment>
<gene>
    <name evidence="7" type="ORF">GV368_06125</name>
</gene>
<comment type="similarity">
    <text evidence="4">Belongs to the Cob(I)alamin adenosyltransferase family.</text>
</comment>
<feature type="domain" description="Cobalamin adenosyltransferase-like" evidence="6">
    <location>
        <begin position="8"/>
        <end position="165"/>
    </location>
</feature>
<dbReference type="InterPro" id="IPR036451">
    <property type="entry name" value="CblAdoTrfase-like_sf"/>
</dbReference>
<dbReference type="InterPro" id="IPR016030">
    <property type="entry name" value="CblAdoTrfase-like"/>
</dbReference>
<evidence type="ECO:0000256" key="4">
    <source>
        <dbReference type="RuleBase" id="RU366026"/>
    </source>
</evidence>
<dbReference type="PANTHER" id="PTHR12213:SF0">
    <property type="entry name" value="CORRINOID ADENOSYLTRANSFERASE MMAB"/>
    <property type="match status" value="1"/>
</dbReference>
<dbReference type="NCBIfam" id="TIGR00636">
    <property type="entry name" value="PduO_Nterm"/>
    <property type="match status" value="1"/>
</dbReference>
<comment type="caution">
    <text evidence="7">The sequence shown here is derived from an EMBL/GenBank/DDBJ whole genome shotgun (WGS) entry which is preliminary data.</text>
</comment>
<evidence type="ECO:0000256" key="5">
    <source>
        <dbReference type="SAM" id="MobiDB-lite"/>
    </source>
</evidence>
<evidence type="ECO:0000259" key="6">
    <source>
        <dbReference type="Pfam" id="PF01923"/>
    </source>
</evidence>
<evidence type="ECO:0000256" key="2">
    <source>
        <dbReference type="ARBA" id="ARBA00022741"/>
    </source>
</evidence>
<evidence type="ECO:0000256" key="3">
    <source>
        <dbReference type="ARBA" id="ARBA00022840"/>
    </source>
</evidence>
<evidence type="ECO:0000313" key="7">
    <source>
        <dbReference type="EMBL" id="NMH16680.1"/>
    </source>
</evidence>
<proteinExistence type="inferred from homology"/>
<evidence type="ECO:0000256" key="1">
    <source>
        <dbReference type="ARBA" id="ARBA00022679"/>
    </source>
</evidence>
<dbReference type="Gene3D" id="1.20.1200.10">
    <property type="entry name" value="Cobalamin adenosyltransferase-like"/>
    <property type="match status" value="1"/>
</dbReference>
<keyword evidence="4" id="KW-0169">Cobalamin biosynthesis</keyword>
<dbReference type="EMBL" id="JAAAUB010000007">
    <property type="protein sequence ID" value="NMH16680.1"/>
    <property type="molecule type" value="Genomic_DNA"/>
</dbReference>
<name>A0ABX1QN12_9PROT</name>
<accession>A0ABX1QN12</accession>
<keyword evidence="8" id="KW-1185">Reference proteome</keyword>
<sequence length="204" mass="21965">MGHRLSKITTRTGDEGTTGLGDGSRVAKNSRRIEALGEVDELNAVVGVLASETSDEDLRAVLAEIQHALFDLGGELCLPGAAVLTDAQVARLEALIETYNADLPPLKEFILPGGSRAAALAHLARTVCRRAERSVVALAQEEALHSAPRRYLNRLSDLFFVLARVYNRRAGVPDELWRREHKTPKPARAGAILPGEENSSSPAA</sequence>
<reference evidence="7 8" key="1">
    <citation type="journal article" date="2020" name="Curr. Microbiol.">
        <title>Tepidiphilus baoligensis sp. nov., a Novel Bacterium of the Family Hydrogenophilaceae Isolated from an Oil Reservoir.</title>
        <authorList>
            <person name="Zhang X."/>
            <person name="Wang G."/>
            <person name="Ma X."/>
            <person name="Yu J."/>
            <person name="You J."/>
            <person name="Xue Y."/>
            <person name="Ma Y."/>
        </authorList>
    </citation>
    <scope>NUCLEOTIDE SEQUENCE [LARGE SCALE GENOMIC DNA]</scope>
    <source>
        <strain evidence="7 8">B18-69</strain>
    </source>
</reference>
<comment type="catalytic activity">
    <reaction evidence="4">
        <text>2 cob(II)alamin + reduced [electron-transfer flavoprotein] + 2 ATP = 2 adenosylcob(III)alamin + 2 triphosphate + oxidized [electron-transfer flavoprotein] + 3 H(+)</text>
        <dbReference type="Rhea" id="RHEA:28671"/>
        <dbReference type="Rhea" id="RHEA-COMP:10685"/>
        <dbReference type="Rhea" id="RHEA-COMP:10686"/>
        <dbReference type="ChEBI" id="CHEBI:15378"/>
        <dbReference type="ChEBI" id="CHEBI:16304"/>
        <dbReference type="ChEBI" id="CHEBI:18036"/>
        <dbReference type="ChEBI" id="CHEBI:18408"/>
        <dbReference type="ChEBI" id="CHEBI:30616"/>
        <dbReference type="ChEBI" id="CHEBI:57692"/>
        <dbReference type="ChEBI" id="CHEBI:58307"/>
        <dbReference type="EC" id="2.5.1.17"/>
    </reaction>
</comment>
<protein>
    <recommendedName>
        <fullName evidence="4">Corrinoid adenosyltransferase</fullName>
        <ecNumber evidence="4">2.5.1.17</ecNumber>
    </recommendedName>
    <alternativeName>
        <fullName evidence="4">Cob(II)alamin adenosyltransferase</fullName>
    </alternativeName>
    <alternativeName>
        <fullName evidence="4">Cob(II)yrinic acid a,c-diamide adenosyltransferase</fullName>
    </alternativeName>
    <alternativeName>
        <fullName evidence="4">Cobinamide/cobalamin adenosyltransferase</fullName>
    </alternativeName>
</protein>
<dbReference type="PANTHER" id="PTHR12213">
    <property type="entry name" value="CORRINOID ADENOSYLTRANSFERASE"/>
    <property type="match status" value="1"/>
</dbReference>
<dbReference type="InterPro" id="IPR029499">
    <property type="entry name" value="PduO-typ"/>
</dbReference>
<organism evidence="7 8">
    <name type="scientific">Tepidiphilus baoligensis</name>
    <dbReference type="NCBI Taxonomy" id="2698687"/>
    <lineage>
        <taxon>Bacteria</taxon>
        <taxon>Pseudomonadati</taxon>
        <taxon>Pseudomonadota</taxon>
        <taxon>Hydrogenophilia</taxon>
        <taxon>Hydrogenophilales</taxon>
        <taxon>Hydrogenophilaceae</taxon>
        <taxon>Tepidiphilus</taxon>
    </lineage>
</organism>
<feature type="region of interest" description="Disordered" evidence="5">
    <location>
        <begin position="181"/>
        <end position="204"/>
    </location>
</feature>
<dbReference type="Pfam" id="PF01923">
    <property type="entry name" value="Cob_adeno_trans"/>
    <property type="match status" value="1"/>
</dbReference>
<keyword evidence="2 4" id="KW-0547">Nucleotide-binding</keyword>
<keyword evidence="1 4" id="KW-0808">Transferase</keyword>